<dbReference type="Gene3D" id="1.10.1740.10">
    <property type="match status" value="1"/>
</dbReference>
<dbReference type="AlphaFoldDB" id="A0AAE4Z739"/>
<keyword evidence="4" id="KW-0804">Transcription</keyword>
<dbReference type="PANTHER" id="PTHR43133:SF8">
    <property type="entry name" value="RNA POLYMERASE SIGMA FACTOR HI_1459-RELATED"/>
    <property type="match status" value="1"/>
</dbReference>
<dbReference type="InterPro" id="IPR013325">
    <property type="entry name" value="RNA_pol_sigma_r2"/>
</dbReference>
<name>A0AAE4Z739_9BACT</name>
<feature type="non-terminal residue" evidence="6">
    <location>
        <position position="92"/>
    </location>
</feature>
<evidence type="ECO:0000256" key="4">
    <source>
        <dbReference type="ARBA" id="ARBA00023163"/>
    </source>
</evidence>
<dbReference type="GO" id="GO:0016987">
    <property type="term" value="F:sigma factor activity"/>
    <property type="evidence" value="ECO:0007669"/>
    <property type="project" value="UniProtKB-KW"/>
</dbReference>
<feature type="domain" description="RNA polymerase sigma-70 region 2" evidence="5">
    <location>
        <begin position="29"/>
        <end position="92"/>
    </location>
</feature>
<dbReference type="SUPFAM" id="SSF88946">
    <property type="entry name" value="Sigma2 domain of RNA polymerase sigma factors"/>
    <property type="match status" value="1"/>
</dbReference>
<dbReference type="InterPro" id="IPR007627">
    <property type="entry name" value="RNA_pol_sigma70_r2"/>
</dbReference>
<evidence type="ECO:0000256" key="2">
    <source>
        <dbReference type="ARBA" id="ARBA00023082"/>
    </source>
</evidence>
<gene>
    <name evidence="6" type="ORF">GWO12_06755</name>
</gene>
<dbReference type="EMBL" id="JAACAK010000049">
    <property type="protein sequence ID" value="NIR74798.1"/>
    <property type="molecule type" value="Genomic_DNA"/>
</dbReference>
<evidence type="ECO:0000256" key="3">
    <source>
        <dbReference type="ARBA" id="ARBA00023125"/>
    </source>
</evidence>
<evidence type="ECO:0000259" key="5">
    <source>
        <dbReference type="Pfam" id="PF04542"/>
    </source>
</evidence>
<dbReference type="Proteomes" id="UP000702544">
    <property type="component" value="Unassembled WGS sequence"/>
</dbReference>
<keyword evidence="1" id="KW-0805">Transcription regulation</keyword>
<evidence type="ECO:0000313" key="7">
    <source>
        <dbReference type="Proteomes" id="UP000702544"/>
    </source>
</evidence>
<keyword evidence="2" id="KW-0731">Sigma factor</keyword>
<keyword evidence="3" id="KW-0238">DNA-binding</keyword>
<organism evidence="6 7">
    <name type="scientific">Candidatus Kutchimonas denitrificans</name>
    <dbReference type="NCBI Taxonomy" id="3056748"/>
    <lineage>
        <taxon>Bacteria</taxon>
        <taxon>Pseudomonadati</taxon>
        <taxon>Gemmatimonadota</taxon>
        <taxon>Gemmatimonadia</taxon>
        <taxon>Candidatus Palauibacterales</taxon>
        <taxon>Candidatus Palauibacteraceae</taxon>
        <taxon>Candidatus Kutchimonas</taxon>
    </lineage>
</organism>
<dbReference type="PANTHER" id="PTHR43133">
    <property type="entry name" value="RNA POLYMERASE ECF-TYPE SIGMA FACTO"/>
    <property type="match status" value="1"/>
</dbReference>
<protein>
    <submittedName>
        <fullName evidence="6">RNA polymerase sigma factor</fullName>
    </submittedName>
</protein>
<proteinExistence type="predicted"/>
<dbReference type="Pfam" id="PF04542">
    <property type="entry name" value="Sigma70_r2"/>
    <property type="match status" value="1"/>
</dbReference>
<dbReference type="InterPro" id="IPR039425">
    <property type="entry name" value="RNA_pol_sigma-70-like"/>
</dbReference>
<dbReference type="GO" id="GO:0003677">
    <property type="term" value="F:DNA binding"/>
    <property type="evidence" value="ECO:0007669"/>
    <property type="project" value="UniProtKB-KW"/>
</dbReference>
<evidence type="ECO:0000256" key="1">
    <source>
        <dbReference type="ARBA" id="ARBA00023015"/>
    </source>
</evidence>
<comment type="caution">
    <text evidence="6">The sequence shown here is derived from an EMBL/GenBank/DDBJ whole genome shotgun (WGS) entry which is preliminary data.</text>
</comment>
<accession>A0AAE4Z739</accession>
<evidence type="ECO:0000313" key="6">
    <source>
        <dbReference type="EMBL" id="NIR74798.1"/>
    </source>
</evidence>
<dbReference type="GO" id="GO:0006352">
    <property type="term" value="P:DNA-templated transcription initiation"/>
    <property type="evidence" value="ECO:0007669"/>
    <property type="project" value="InterPro"/>
</dbReference>
<reference evidence="6 7" key="1">
    <citation type="submission" date="2020-01" db="EMBL/GenBank/DDBJ databases">
        <title>Genomes assembled from Gulf of Kutch pelagic sediment metagenomes.</title>
        <authorList>
            <person name="Chandrashekar M."/>
            <person name="Mahajan M.S."/>
            <person name="Dave K.J."/>
            <person name="Vatsa P."/>
            <person name="Nathani N.M."/>
        </authorList>
    </citation>
    <scope>NUCLEOTIDE SEQUENCE [LARGE SCALE GENOMIC DNA]</scope>
    <source>
        <strain evidence="6">KS3-K002</strain>
    </source>
</reference>
<sequence length="92" mass="10786">MNERTPASVLDEYLVVESQLGDRVAFARLVDRWHARLLRHAYHYTQDGEAARDVAQESWIAVVRGLRSLEDPARFRAWVLRIVANKARDWIR</sequence>